<dbReference type="OrthoDB" id="9807829at2"/>
<gene>
    <name evidence="11" type="ORF">E6C50_04335</name>
</gene>
<organism evidence="11 12">
    <name type="scientific">Flavobacterium supellecticarium</name>
    <dbReference type="NCBI Taxonomy" id="2565924"/>
    <lineage>
        <taxon>Bacteria</taxon>
        <taxon>Pseudomonadati</taxon>
        <taxon>Bacteroidota</taxon>
        <taxon>Flavobacteriia</taxon>
        <taxon>Flavobacteriales</taxon>
        <taxon>Flavobacteriaceae</taxon>
        <taxon>Flavobacterium</taxon>
    </lineage>
</organism>
<evidence type="ECO:0000256" key="2">
    <source>
        <dbReference type="ARBA" id="ARBA00023235"/>
    </source>
</evidence>
<dbReference type="EMBL" id="SSNZ01000001">
    <property type="protein sequence ID" value="THF53439.1"/>
    <property type="molecule type" value="Genomic_DNA"/>
</dbReference>
<dbReference type="InterPro" id="IPR050188">
    <property type="entry name" value="RluA_PseudoU_synthase"/>
</dbReference>
<dbReference type="RefSeq" id="WP_136401962.1">
    <property type="nucleotide sequence ID" value="NZ_SSNZ01000001.1"/>
</dbReference>
<dbReference type="PROSITE" id="PS01129">
    <property type="entry name" value="PSI_RLU"/>
    <property type="match status" value="1"/>
</dbReference>
<evidence type="ECO:0000256" key="4">
    <source>
        <dbReference type="ARBA" id="ARBA00037670"/>
    </source>
</evidence>
<dbReference type="GO" id="GO:0003723">
    <property type="term" value="F:RNA binding"/>
    <property type="evidence" value="ECO:0007669"/>
    <property type="project" value="InterPro"/>
</dbReference>
<evidence type="ECO:0000256" key="9">
    <source>
        <dbReference type="ARBA" id="ARBA00043049"/>
    </source>
</evidence>
<comment type="function">
    <text evidence="4">Responsible for synthesis of pseudouridine from uracil-65 in transfer RNAs.</text>
</comment>
<accession>A0A4S4A4M0</accession>
<dbReference type="PANTHER" id="PTHR21600:SF56">
    <property type="entry name" value="TRNA PSEUDOURIDINE SYNTHASE C"/>
    <property type="match status" value="1"/>
</dbReference>
<feature type="domain" description="Pseudouridine synthase RsuA/RluA-like" evidence="10">
    <location>
        <begin position="11"/>
        <end position="159"/>
    </location>
</feature>
<evidence type="ECO:0000256" key="6">
    <source>
        <dbReference type="ARBA" id="ARBA00040675"/>
    </source>
</evidence>
<dbReference type="AlphaFoldDB" id="A0A4S4A4M0"/>
<protein>
    <recommendedName>
        <fullName evidence="6">tRNA pseudouridine synthase C</fullName>
        <ecNumber evidence="5">5.4.99.26</ecNumber>
    </recommendedName>
    <alternativeName>
        <fullName evidence="8">tRNA pseudouridine(65) synthase</fullName>
    </alternativeName>
    <alternativeName>
        <fullName evidence="9">tRNA pseudouridylate synthase C</fullName>
    </alternativeName>
    <alternativeName>
        <fullName evidence="7">tRNA-uridine isomerase C</fullName>
    </alternativeName>
</protein>
<dbReference type="EC" id="5.4.99.26" evidence="5"/>
<dbReference type="GO" id="GO:0008033">
    <property type="term" value="P:tRNA processing"/>
    <property type="evidence" value="ECO:0007669"/>
    <property type="project" value="UniProtKB-KW"/>
</dbReference>
<dbReference type="InterPro" id="IPR020103">
    <property type="entry name" value="PsdUridine_synth_cat_dom_sf"/>
</dbReference>
<evidence type="ECO:0000256" key="8">
    <source>
        <dbReference type="ARBA" id="ARBA00041975"/>
    </source>
</evidence>
<keyword evidence="1" id="KW-0819">tRNA processing</keyword>
<comment type="caution">
    <text evidence="11">The sequence shown here is derived from an EMBL/GenBank/DDBJ whole genome shotgun (WGS) entry which is preliminary data.</text>
</comment>
<evidence type="ECO:0000256" key="7">
    <source>
        <dbReference type="ARBA" id="ARBA00041803"/>
    </source>
</evidence>
<keyword evidence="2" id="KW-0413">Isomerase</keyword>
<dbReference type="Pfam" id="PF00849">
    <property type="entry name" value="PseudoU_synth_2"/>
    <property type="match status" value="1"/>
</dbReference>
<dbReference type="InterPro" id="IPR006145">
    <property type="entry name" value="PsdUridine_synth_RsuA/RluA"/>
</dbReference>
<proteinExistence type="predicted"/>
<evidence type="ECO:0000313" key="11">
    <source>
        <dbReference type="EMBL" id="THF53439.1"/>
    </source>
</evidence>
<name>A0A4S4A4M0_9FLAO</name>
<evidence type="ECO:0000256" key="5">
    <source>
        <dbReference type="ARBA" id="ARBA00038943"/>
    </source>
</evidence>
<dbReference type="Gene3D" id="3.30.2350.10">
    <property type="entry name" value="Pseudouridine synthase"/>
    <property type="match status" value="1"/>
</dbReference>
<dbReference type="Proteomes" id="UP000307507">
    <property type="component" value="Unassembled WGS sequence"/>
</dbReference>
<evidence type="ECO:0000313" key="12">
    <source>
        <dbReference type="Proteomes" id="UP000307507"/>
    </source>
</evidence>
<dbReference type="SUPFAM" id="SSF55120">
    <property type="entry name" value="Pseudouridine synthase"/>
    <property type="match status" value="1"/>
</dbReference>
<dbReference type="InterPro" id="IPR006224">
    <property type="entry name" value="PsdUridine_synth_RluA-like_CS"/>
</dbReference>
<dbReference type="GO" id="GO:0160149">
    <property type="term" value="F:tRNA pseudouridine(65) synthase activity"/>
    <property type="evidence" value="ECO:0007669"/>
    <property type="project" value="UniProtKB-EC"/>
</dbReference>
<comment type="catalytic activity">
    <reaction evidence="3">
        <text>uridine(65) in tRNA = pseudouridine(65) in tRNA</text>
        <dbReference type="Rhea" id="RHEA:42536"/>
        <dbReference type="Rhea" id="RHEA-COMP:10103"/>
        <dbReference type="Rhea" id="RHEA-COMP:10104"/>
        <dbReference type="ChEBI" id="CHEBI:65314"/>
        <dbReference type="ChEBI" id="CHEBI:65315"/>
        <dbReference type="EC" id="5.4.99.26"/>
    </reaction>
</comment>
<dbReference type="GO" id="GO:0000455">
    <property type="term" value="P:enzyme-directed rRNA pseudouridine synthesis"/>
    <property type="evidence" value="ECO:0007669"/>
    <property type="project" value="TreeGrafter"/>
</dbReference>
<evidence type="ECO:0000256" key="1">
    <source>
        <dbReference type="ARBA" id="ARBA00022694"/>
    </source>
</evidence>
<dbReference type="PANTHER" id="PTHR21600">
    <property type="entry name" value="MITOCHONDRIAL RNA PSEUDOURIDINE SYNTHASE"/>
    <property type="match status" value="1"/>
</dbReference>
<evidence type="ECO:0000259" key="10">
    <source>
        <dbReference type="Pfam" id="PF00849"/>
    </source>
</evidence>
<evidence type="ECO:0000256" key="3">
    <source>
        <dbReference type="ARBA" id="ARBA00036607"/>
    </source>
</evidence>
<keyword evidence="12" id="KW-1185">Reference proteome</keyword>
<sequence length="238" mass="27321">MLEIIYQDDYLVAINKPHGLLVHQSPIARDASEFAIQLLRDQIGKKVYPVHRIDRKTSGILLFALDKEVNKNLTEQLTLKTVEKKYWAIVRGYTPDEQLIDYALYKDNGTLQEAQTIIKTLAKVEIDIPSGKHSTSRYSFVEAFPLTGRMHQIRKHMAHILHPIIGDRPHGCNKQNKIWLEKFEMNTMLLHAQKLVFTHPVSNEKVVLTARPQYEFMRAAGIIGFHIDEKKGISIGNT</sequence>
<reference evidence="11 12" key="1">
    <citation type="submission" date="2019-04" db="EMBL/GenBank/DDBJ databases">
        <title>Flavobacterium sp. nov. isolated from construction timber.</title>
        <authorList>
            <person name="Lin S.-Y."/>
            <person name="Chang C.-T."/>
            <person name="Young C.-C."/>
        </authorList>
    </citation>
    <scope>NUCLEOTIDE SEQUENCE [LARGE SCALE GENOMIC DNA]</scope>
    <source>
        <strain evidence="11 12">CC-CTC003</strain>
    </source>
</reference>